<evidence type="ECO:0000256" key="1">
    <source>
        <dbReference type="SAM" id="MobiDB-lite"/>
    </source>
</evidence>
<dbReference type="EMBL" id="JAGTXO010000043">
    <property type="protein sequence ID" value="KAG8459164.1"/>
    <property type="molecule type" value="Genomic_DNA"/>
</dbReference>
<protein>
    <submittedName>
        <fullName evidence="3">Uncharacterized protein</fullName>
    </submittedName>
</protein>
<comment type="caution">
    <text evidence="3">The sequence shown here is derived from an EMBL/GenBank/DDBJ whole genome shotgun (WGS) entry which is preliminary data.</text>
</comment>
<dbReference type="Proteomes" id="UP000751190">
    <property type="component" value="Unassembled WGS sequence"/>
</dbReference>
<gene>
    <name evidence="3" type="ORF">KFE25_005675</name>
</gene>
<sequence>MVLDEQHSRIIERQQLFFMASAPAWSASRSAASHIELQPKARMTLAVVDSGTLAFADVSSSGGRAAQQLRAHGSGLLTLLILDAEASDGFAPLLRVSGRGFAIASAEIEPTILAAIPSDETNSDTSSRWVFVLHVEHAQFECDGLALVSPRSRPRASPELREGYPSDPYRTFSTATDFDFSAAEAQYEALHSPRPTRARLGSIPEHDVPPTPTSDAPHTARAQHAGARSAAGASIPPVGKGGTRDASRARTRSVPAATGWLVRREARGRRDRRAHAGRSWRSLQVWLSAPDRWRSWSASWRLPLASALLGIGAVTLAFESAALGHVLLRVASRGARRT</sequence>
<feature type="compositionally biased region" description="Low complexity" evidence="1">
    <location>
        <begin position="220"/>
        <end position="234"/>
    </location>
</feature>
<name>A0A8J5X8F3_DIALT</name>
<organism evidence="3 4">
    <name type="scientific">Diacronema lutheri</name>
    <name type="common">Unicellular marine alga</name>
    <name type="synonym">Monochrysis lutheri</name>
    <dbReference type="NCBI Taxonomy" id="2081491"/>
    <lineage>
        <taxon>Eukaryota</taxon>
        <taxon>Haptista</taxon>
        <taxon>Haptophyta</taxon>
        <taxon>Pavlovophyceae</taxon>
        <taxon>Pavlovales</taxon>
        <taxon>Pavlovaceae</taxon>
        <taxon>Diacronema</taxon>
    </lineage>
</organism>
<keyword evidence="4" id="KW-1185">Reference proteome</keyword>
<feature type="transmembrane region" description="Helical" evidence="2">
    <location>
        <begin position="304"/>
        <end position="328"/>
    </location>
</feature>
<evidence type="ECO:0000256" key="2">
    <source>
        <dbReference type="SAM" id="Phobius"/>
    </source>
</evidence>
<keyword evidence="2" id="KW-0472">Membrane</keyword>
<feature type="region of interest" description="Disordered" evidence="1">
    <location>
        <begin position="192"/>
        <end position="254"/>
    </location>
</feature>
<evidence type="ECO:0000313" key="4">
    <source>
        <dbReference type="Proteomes" id="UP000751190"/>
    </source>
</evidence>
<keyword evidence="2" id="KW-1133">Transmembrane helix</keyword>
<dbReference type="AlphaFoldDB" id="A0A8J5X8F3"/>
<reference evidence="3" key="1">
    <citation type="submission" date="2021-05" db="EMBL/GenBank/DDBJ databases">
        <title>The genome of the haptophyte Pavlova lutheri (Diacronema luteri, Pavlovales) - a model for lipid biosynthesis in eukaryotic algae.</title>
        <authorList>
            <person name="Hulatt C.J."/>
            <person name="Posewitz M.C."/>
        </authorList>
    </citation>
    <scope>NUCLEOTIDE SEQUENCE</scope>
    <source>
        <strain evidence="3">NIVA-4/92</strain>
    </source>
</reference>
<dbReference type="OrthoDB" id="10642403at2759"/>
<keyword evidence="2" id="KW-0812">Transmembrane</keyword>
<evidence type="ECO:0000313" key="3">
    <source>
        <dbReference type="EMBL" id="KAG8459164.1"/>
    </source>
</evidence>
<accession>A0A8J5X8F3</accession>
<proteinExistence type="predicted"/>